<sequence>MKLHFVSKLLVLPSSFLYLTFHHVSYLHVGVDSGRAAQPGTGPARLLFGPARGPVGPSVRFGPARVMGGPGSGPALGEPARPGLARNRNRPPAVRARGPFFWPEARPGPGPNRPGSTPTYMSKSLNIFYF</sequence>
<protein>
    <submittedName>
        <fullName evidence="3">Uncharacterized protein</fullName>
    </submittedName>
</protein>
<feature type="signal peptide" evidence="2">
    <location>
        <begin position="1"/>
        <end position="26"/>
    </location>
</feature>
<dbReference type="EMBL" id="CAMAPF010000057">
    <property type="protein sequence ID" value="CAH9087035.1"/>
    <property type="molecule type" value="Genomic_DNA"/>
</dbReference>
<evidence type="ECO:0000313" key="3">
    <source>
        <dbReference type="EMBL" id="CAH9087035.1"/>
    </source>
</evidence>
<comment type="caution">
    <text evidence="3">The sequence shown here is derived from an EMBL/GenBank/DDBJ whole genome shotgun (WGS) entry which is preliminary data.</text>
</comment>
<keyword evidence="2" id="KW-0732">Signal</keyword>
<dbReference type="AlphaFoldDB" id="A0AAV0D0Z3"/>
<organism evidence="3 4">
    <name type="scientific">Cuscuta epithymum</name>
    <dbReference type="NCBI Taxonomy" id="186058"/>
    <lineage>
        <taxon>Eukaryota</taxon>
        <taxon>Viridiplantae</taxon>
        <taxon>Streptophyta</taxon>
        <taxon>Embryophyta</taxon>
        <taxon>Tracheophyta</taxon>
        <taxon>Spermatophyta</taxon>
        <taxon>Magnoliopsida</taxon>
        <taxon>eudicotyledons</taxon>
        <taxon>Gunneridae</taxon>
        <taxon>Pentapetalae</taxon>
        <taxon>asterids</taxon>
        <taxon>lamiids</taxon>
        <taxon>Solanales</taxon>
        <taxon>Convolvulaceae</taxon>
        <taxon>Cuscuteae</taxon>
        <taxon>Cuscuta</taxon>
        <taxon>Cuscuta subgen. Cuscuta</taxon>
    </lineage>
</organism>
<keyword evidence="4" id="KW-1185">Reference proteome</keyword>
<evidence type="ECO:0000313" key="4">
    <source>
        <dbReference type="Proteomes" id="UP001152523"/>
    </source>
</evidence>
<reference evidence="3" key="1">
    <citation type="submission" date="2022-07" db="EMBL/GenBank/DDBJ databases">
        <authorList>
            <person name="Macas J."/>
            <person name="Novak P."/>
            <person name="Neumann P."/>
        </authorList>
    </citation>
    <scope>NUCLEOTIDE SEQUENCE</scope>
</reference>
<proteinExistence type="predicted"/>
<evidence type="ECO:0000256" key="1">
    <source>
        <dbReference type="SAM" id="MobiDB-lite"/>
    </source>
</evidence>
<name>A0AAV0D0Z3_9ASTE</name>
<accession>A0AAV0D0Z3</accession>
<dbReference type="Proteomes" id="UP001152523">
    <property type="component" value="Unassembled WGS sequence"/>
</dbReference>
<gene>
    <name evidence="3" type="ORF">CEPIT_LOCUS10013</name>
</gene>
<feature type="region of interest" description="Disordered" evidence="1">
    <location>
        <begin position="62"/>
        <end position="119"/>
    </location>
</feature>
<evidence type="ECO:0000256" key="2">
    <source>
        <dbReference type="SAM" id="SignalP"/>
    </source>
</evidence>
<feature type="chain" id="PRO_5043852300" evidence="2">
    <location>
        <begin position="27"/>
        <end position="130"/>
    </location>
</feature>